<dbReference type="OrthoDB" id="1902587at2759"/>
<protein>
    <recommendedName>
        <fullName evidence="4">peptidylprolyl isomerase</fullName>
        <ecNumber evidence="4">5.2.1.8</ecNumber>
    </recommendedName>
</protein>
<keyword evidence="1" id="KW-0677">Repeat</keyword>
<dbReference type="Pfam" id="PF12796">
    <property type="entry name" value="Ank_2"/>
    <property type="match status" value="1"/>
</dbReference>
<dbReference type="EMBL" id="CAJNIZ010002901">
    <property type="protein sequence ID" value="CAE7216152.1"/>
    <property type="molecule type" value="Genomic_DNA"/>
</dbReference>
<feature type="repeat" description="ANK" evidence="3">
    <location>
        <begin position="391"/>
        <end position="423"/>
    </location>
</feature>
<dbReference type="GO" id="GO:0003755">
    <property type="term" value="F:peptidyl-prolyl cis-trans isomerase activity"/>
    <property type="evidence" value="ECO:0007669"/>
    <property type="project" value="UniProtKB-KW"/>
</dbReference>
<dbReference type="EC" id="5.2.1.8" evidence="4"/>
<dbReference type="SUPFAM" id="SSF48403">
    <property type="entry name" value="Ankyrin repeat"/>
    <property type="match status" value="1"/>
</dbReference>
<name>A0A812JV10_SYMPI</name>
<evidence type="ECO:0000256" key="1">
    <source>
        <dbReference type="ARBA" id="ARBA00022737"/>
    </source>
</evidence>
<organism evidence="6 7">
    <name type="scientific">Symbiodinium pilosum</name>
    <name type="common">Dinoflagellate</name>
    <dbReference type="NCBI Taxonomy" id="2952"/>
    <lineage>
        <taxon>Eukaryota</taxon>
        <taxon>Sar</taxon>
        <taxon>Alveolata</taxon>
        <taxon>Dinophyceae</taxon>
        <taxon>Suessiales</taxon>
        <taxon>Symbiodiniaceae</taxon>
        <taxon>Symbiodinium</taxon>
    </lineage>
</organism>
<dbReference type="InterPro" id="IPR036770">
    <property type="entry name" value="Ankyrin_rpt-contain_sf"/>
</dbReference>
<dbReference type="Gene3D" id="3.10.50.40">
    <property type="match status" value="1"/>
</dbReference>
<keyword evidence="4" id="KW-0697">Rotamase</keyword>
<dbReference type="PROSITE" id="PS50088">
    <property type="entry name" value="ANK_REPEAT"/>
    <property type="match status" value="2"/>
</dbReference>
<dbReference type="SMART" id="SM00248">
    <property type="entry name" value="ANK"/>
    <property type="match status" value="2"/>
</dbReference>
<dbReference type="SUPFAM" id="SSF54534">
    <property type="entry name" value="FKBP-like"/>
    <property type="match status" value="1"/>
</dbReference>
<dbReference type="InterPro" id="IPR046357">
    <property type="entry name" value="PPIase_dom_sf"/>
</dbReference>
<proteinExistence type="predicted"/>
<feature type="repeat" description="ANK" evidence="3">
    <location>
        <begin position="424"/>
        <end position="456"/>
    </location>
</feature>
<dbReference type="Proteomes" id="UP000649617">
    <property type="component" value="Unassembled WGS sequence"/>
</dbReference>
<dbReference type="Gene3D" id="1.25.40.20">
    <property type="entry name" value="Ankyrin repeat-containing domain"/>
    <property type="match status" value="1"/>
</dbReference>
<accession>A0A812JV10</accession>
<keyword evidence="4" id="KW-0413">Isomerase</keyword>
<gene>
    <name evidence="6" type="primary">ANK1</name>
    <name evidence="6" type="ORF">SPIL2461_LOCUS2613</name>
</gene>
<keyword evidence="7" id="KW-1185">Reference proteome</keyword>
<feature type="domain" description="PPIase FKBP-type" evidence="5">
    <location>
        <begin position="172"/>
        <end position="252"/>
    </location>
</feature>
<evidence type="ECO:0000259" key="5">
    <source>
        <dbReference type="PROSITE" id="PS50059"/>
    </source>
</evidence>
<evidence type="ECO:0000313" key="7">
    <source>
        <dbReference type="Proteomes" id="UP000649617"/>
    </source>
</evidence>
<dbReference type="PROSITE" id="PS50059">
    <property type="entry name" value="FKBP_PPIASE"/>
    <property type="match status" value="1"/>
</dbReference>
<evidence type="ECO:0000256" key="4">
    <source>
        <dbReference type="PROSITE-ProRule" id="PRU00277"/>
    </source>
</evidence>
<dbReference type="Pfam" id="PF00254">
    <property type="entry name" value="FKBP_C"/>
    <property type="match status" value="1"/>
</dbReference>
<comment type="caution">
    <text evidence="6">The sequence shown here is derived from an EMBL/GenBank/DDBJ whole genome shotgun (WGS) entry which is preliminary data.</text>
</comment>
<comment type="catalytic activity">
    <reaction evidence="4">
        <text>[protein]-peptidylproline (omega=180) = [protein]-peptidylproline (omega=0)</text>
        <dbReference type="Rhea" id="RHEA:16237"/>
        <dbReference type="Rhea" id="RHEA-COMP:10747"/>
        <dbReference type="Rhea" id="RHEA-COMP:10748"/>
        <dbReference type="ChEBI" id="CHEBI:83833"/>
        <dbReference type="ChEBI" id="CHEBI:83834"/>
        <dbReference type="EC" id="5.2.1.8"/>
    </reaction>
</comment>
<evidence type="ECO:0000256" key="2">
    <source>
        <dbReference type="ARBA" id="ARBA00023043"/>
    </source>
</evidence>
<evidence type="ECO:0000313" key="6">
    <source>
        <dbReference type="EMBL" id="CAE7216152.1"/>
    </source>
</evidence>
<dbReference type="AlphaFoldDB" id="A0A812JV10"/>
<keyword evidence="2 3" id="KW-0040">ANK repeat</keyword>
<dbReference type="InterPro" id="IPR002110">
    <property type="entry name" value="Ankyrin_rpt"/>
</dbReference>
<sequence length="486" mass="52408">MAQLHEVSLHASNFRRRPRPLLAIVCAALALAAQPDWVAPGPRSIPRRVAQGDVHWTSQLEVKEGKESHESRPVLARRSWSLLAVGAAWCAGLASAQALVKGSPPPKGYGLGKGIKEAADCRSMTECEELGRQREEEKYGTKMEKTYKVTASGARYKDMKPGNEADGVAKAGDDLKLRYRVMRAGKRSYDGVSGEATTLFSLGYGEDDGPKDATLKAPLGQGKFVKAIEEGLVGMSVGGIRRVQVRPDFGLGWKKPGKCAEAIGAVGAIAGLPAAGAEKESSCLDTSLLPQPEDWNAKRRFERRFDESLIVEVEPAPLDQQQLSFYGCRGFQGLGDDKVAYLMFQNDPFLVLVFQDHAERGMPRLLPRVEGSALQVDRLVSMSVESLTLPGGTGALHFAALHGHTDTIRSLIIGRADVNAQDSLGWAPLHLAAGAGRVDAMNLLVNSRAIPDLRSADGYPAAISEKLRDCTLPTCTCQNEHSLQSC</sequence>
<dbReference type="InterPro" id="IPR050776">
    <property type="entry name" value="Ank_Repeat/CDKN_Inhibitor"/>
</dbReference>
<reference evidence="6" key="1">
    <citation type="submission" date="2021-02" db="EMBL/GenBank/DDBJ databases">
        <authorList>
            <person name="Dougan E. K."/>
            <person name="Rhodes N."/>
            <person name="Thang M."/>
            <person name="Chan C."/>
        </authorList>
    </citation>
    <scope>NUCLEOTIDE SEQUENCE</scope>
</reference>
<evidence type="ECO:0000256" key="3">
    <source>
        <dbReference type="PROSITE-ProRule" id="PRU00023"/>
    </source>
</evidence>
<dbReference type="PROSITE" id="PS50297">
    <property type="entry name" value="ANK_REP_REGION"/>
    <property type="match status" value="1"/>
</dbReference>
<dbReference type="PANTHER" id="PTHR24201">
    <property type="entry name" value="ANK_REP_REGION DOMAIN-CONTAINING PROTEIN"/>
    <property type="match status" value="1"/>
</dbReference>
<dbReference type="InterPro" id="IPR001179">
    <property type="entry name" value="PPIase_FKBP_dom"/>
</dbReference>